<evidence type="ECO:0000313" key="2">
    <source>
        <dbReference type="Proteomes" id="UP000790377"/>
    </source>
</evidence>
<reference evidence="1" key="1">
    <citation type="journal article" date="2021" name="New Phytol.">
        <title>Evolutionary innovations through gain and loss of genes in the ectomycorrhizal Boletales.</title>
        <authorList>
            <person name="Wu G."/>
            <person name="Miyauchi S."/>
            <person name="Morin E."/>
            <person name="Kuo A."/>
            <person name="Drula E."/>
            <person name="Varga T."/>
            <person name="Kohler A."/>
            <person name="Feng B."/>
            <person name="Cao Y."/>
            <person name="Lipzen A."/>
            <person name="Daum C."/>
            <person name="Hundley H."/>
            <person name="Pangilinan J."/>
            <person name="Johnson J."/>
            <person name="Barry K."/>
            <person name="LaButti K."/>
            <person name="Ng V."/>
            <person name="Ahrendt S."/>
            <person name="Min B."/>
            <person name="Choi I.G."/>
            <person name="Park H."/>
            <person name="Plett J.M."/>
            <person name="Magnuson J."/>
            <person name="Spatafora J.W."/>
            <person name="Nagy L.G."/>
            <person name="Henrissat B."/>
            <person name="Grigoriev I.V."/>
            <person name="Yang Z.L."/>
            <person name="Xu J."/>
            <person name="Martin F.M."/>
        </authorList>
    </citation>
    <scope>NUCLEOTIDE SEQUENCE</scope>
    <source>
        <strain evidence="1">ATCC 28755</strain>
    </source>
</reference>
<protein>
    <submittedName>
        <fullName evidence="1">Uncharacterized protein</fullName>
    </submittedName>
</protein>
<gene>
    <name evidence="1" type="ORF">BJ138DRAFT_1106683</name>
</gene>
<name>A0ACB7ZU55_9AGAM</name>
<comment type="caution">
    <text evidence="1">The sequence shown here is derived from an EMBL/GenBank/DDBJ whole genome shotgun (WGS) entry which is preliminary data.</text>
</comment>
<sequence length="458" mass="51805">MNAIPSSARVLTATDTSRMIMEYLALPTMQALGNSSHRSQTTFVSASKARFSSITRRFFPNNWLELPATLAQNKGVITGSAALEMLRGEIHDEPRDLNVIVAAGHLSAMEGWLFGIGYEDANGFHIQRPLSKFVVEFKVYKAGHRLVTLSESTSPDIAEIIVRSPSTADMTFMTAGGIVSLYPTWTMRSESVVSQAGARAWRDGVRFGSINAERETTYMDNAFMDESCGPRCPSLWRNLRSDKNILMLDWDEHYSIRHIVQSSRTEWRLTRKCANYHCNHYQFARVVGTTFWEEGMPPTIHKIEDRERDIASHFPDQKLATGYKSMLYTVSCLEPIIVNVPLIEGTATYREFEDLYVECWVRQRGYGDCSARRIDLRETFRAIPAAQGLPTEHAYTILVEKPSPILLPNLLIDSMYSPSNGSQVYGNVLVLKHKNDPVLTPCDMRERDKALVDFILGW</sequence>
<accession>A0ACB7ZU55</accession>
<keyword evidence="2" id="KW-1185">Reference proteome</keyword>
<proteinExistence type="predicted"/>
<organism evidence="1 2">
    <name type="scientific">Hygrophoropsis aurantiaca</name>
    <dbReference type="NCBI Taxonomy" id="72124"/>
    <lineage>
        <taxon>Eukaryota</taxon>
        <taxon>Fungi</taxon>
        <taxon>Dikarya</taxon>
        <taxon>Basidiomycota</taxon>
        <taxon>Agaricomycotina</taxon>
        <taxon>Agaricomycetes</taxon>
        <taxon>Agaricomycetidae</taxon>
        <taxon>Boletales</taxon>
        <taxon>Coniophorineae</taxon>
        <taxon>Hygrophoropsidaceae</taxon>
        <taxon>Hygrophoropsis</taxon>
    </lineage>
</organism>
<dbReference type="EMBL" id="MU268419">
    <property type="protein sequence ID" value="KAH7904601.1"/>
    <property type="molecule type" value="Genomic_DNA"/>
</dbReference>
<evidence type="ECO:0000313" key="1">
    <source>
        <dbReference type="EMBL" id="KAH7904601.1"/>
    </source>
</evidence>
<dbReference type="Proteomes" id="UP000790377">
    <property type="component" value="Unassembled WGS sequence"/>
</dbReference>